<comment type="caution">
    <text evidence="2">The sequence shown here is derived from an EMBL/GenBank/DDBJ whole genome shotgun (WGS) entry which is preliminary data.</text>
</comment>
<dbReference type="EMBL" id="JARJCM010000003">
    <property type="protein sequence ID" value="KAJ7046194.1"/>
    <property type="molecule type" value="Genomic_DNA"/>
</dbReference>
<evidence type="ECO:0000313" key="3">
    <source>
        <dbReference type="Proteomes" id="UP001218188"/>
    </source>
</evidence>
<gene>
    <name evidence="2" type="ORF">C8F04DRAFT_1173152</name>
</gene>
<sequence length="216" mass="23822">MSTAEHSPSPDTLTSNPAPDASGSPTRSWDTFAQAWGHALEESLVRPSARTSLAVDLIPEGPSRSWDDVSWQLGQADGEALLRASGDRSMGPGVPHDVLDDSIGSWNSRRAVRTIEIERDVATDAEADAIERRSQLLNNLFWEPLEMPAAFRESVQLQLARMEPRQKSRIQRTPLNRRKVHLFDEELADEGHACACRASPEPDSKLEGVSFGEEVV</sequence>
<organism evidence="2 3">
    <name type="scientific">Mycena alexandri</name>
    <dbReference type="NCBI Taxonomy" id="1745969"/>
    <lineage>
        <taxon>Eukaryota</taxon>
        <taxon>Fungi</taxon>
        <taxon>Dikarya</taxon>
        <taxon>Basidiomycota</taxon>
        <taxon>Agaricomycotina</taxon>
        <taxon>Agaricomycetes</taxon>
        <taxon>Agaricomycetidae</taxon>
        <taxon>Agaricales</taxon>
        <taxon>Marasmiineae</taxon>
        <taxon>Mycenaceae</taxon>
        <taxon>Mycena</taxon>
    </lineage>
</organism>
<keyword evidence="3" id="KW-1185">Reference proteome</keyword>
<feature type="region of interest" description="Disordered" evidence="1">
    <location>
        <begin position="1"/>
        <end position="29"/>
    </location>
</feature>
<evidence type="ECO:0000256" key="1">
    <source>
        <dbReference type="SAM" id="MobiDB-lite"/>
    </source>
</evidence>
<protein>
    <submittedName>
        <fullName evidence="2">Uncharacterized protein</fullName>
    </submittedName>
</protein>
<accession>A0AAD6XIE5</accession>
<name>A0AAD6XIE5_9AGAR</name>
<dbReference type="AlphaFoldDB" id="A0AAD6XIE5"/>
<proteinExistence type="predicted"/>
<dbReference type="Proteomes" id="UP001218188">
    <property type="component" value="Unassembled WGS sequence"/>
</dbReference>
<evidence type="ECO:0000313" key="2">
    <source>
        <dbReference type="EMBL" id="KAJ7046194.1"/>
    </source>
</evidence>
<reference evidence="2" key="1">
    <citation type="submission" date="2023-03" db="EMBL/GenBank/DDBJ databases">
        <title>Massive genome expansion in bonnet fungi (Mycena s.s.) driven by repeated elements and novel gene families across ecological guilds.</title>
        <authorList>
            <consortium name="Lawrence Berkeley National Laboratory"/>
            <person name="Harder C.B."/>
            <person name="Miyauchi S."/>
            <person name="Viragh M."/>
            <person name="Kuo A."/>
            <person name="Thoen E."/>
            <person name="Andreopoulos B."/>
            <person name="Lu D."/>
            <person name="Skrede I."/>
            <person name="Drula E."/>
            <person name="Henrissat B."/>
            <person name="Morin E."/>
            <person name="Kohler A."/>
            <person name="Barry K."/>
            <person name="LaButti K."/>
            <person name="Morin E."/>
            <person name="Salamov A."/>
            <person name="Lipzen A."/>
            <person name="Mereny Z."/>
            <person name="Hegedus B."/>
            <person name="Baldrian P."/>
            <person name="Stursova M."/>
            <person name="Weitz H."/>
            <person name="Taylor A."/>
            <person name="Grigoriev I.V."/>
            <person name="Nagy L.G."/>
            <person name="Martin F."/>
            <person name="Kauserud H."/>
        </authorList>
    </citation>
    <scope>NUCLEOTIDE SEQUENCE</scope>
    <source>
        <strain evidence="2">CBHHK200</strain>
    </source>
</reference>